<accession>A0A0A8LCE5</accession>
<dbReference type="Gene3D" id="3.40.50.1240">
    <property type="entry name" value="Phosphoglycerate mutase-like"/>
    <property type="match status" value="1"/>
</dbReference>
<dbReference type="SMART" id="SM00855">
    <property type="entry name" value="PGAM"/>
    <property type="match status" value="1"/>
</dbReference>
<dbReference type="PANTHER" id="PTHR48100:SF1">
    <property type="entry name" value="HISTIDINE PHOSPHATASE FAMILY PROTEIN-RELATED"/>
    <property type="match status" value="1"/>
</dbReference>
<sequence length="278" mass="31900">MLEYSAIPGYFTSYGDATVKSHWGDEGQHLGFVDGCEGWKDIQQLLQDDKSLKLLVLARHGQGHHNATEKKYGTEEWDRYWALQTGINDVELVDAKLTDLGKQQVRTVGKEILLPMVQQIGFPEKFYSSPMRRCLETFMESWTQVLTNEESAPATIPVYVKEQCRETLGRHYCDKRVPHHQILEQYGHKTTLGPTQINWVYETDMPDQDTMWDANHRETDEEIDSRIGAALQELLNGEERYVSLTCHSGVIHSALRVLKHPEILQLQTGGVVFVLCRR</sequence>
<dbReference type="Proteomes" id="UP000031516">
    <property type="component" value="Unassembled WGS sequence"/>
</dbReference>
<evidence type="ECO:0000256" key="2">
    <source>
        <dbReference type="ARBA" id="ARBA00023235"/>
    </source>
</evidence>
<gene>
    <name evidence="3" type="ORF">KLDO_g4149</name>
</gene>
<dbReference type="PANTHER" id="PTHR48100">
    <property type="entry name" value="BROAD-SPECIFICITY PHOSPHATASE YOR283W-RELATED"/>
    <property type="match status" value="1"/>
</dbReference>
<dbReference type="GO" id="GO:0005737">
    <property type="term" value="C:cytoplasm"/>
    <property type="evidence" value="ECO:0007669"/>
    <property type="project" value="TreeGrafter"/>
</dbReference>
<dbReference type="GO" id="GO:0016791">
    <property type="term" value="F:phosphatase activity"/>
    <property type="evidence" value="ECO:0007669"/>
    <property type="project" value="TreeGrafter"/>
</dbReference>
<proteinExistence type="predicted"/>
<dbReference type="AlphaFoldDB" id="A0A0A8LCE5"/>
<dbReference type="CDD" id="cd07067">
    <property type="entry name" value="HP_PGM_like"/>
    <property type="match status" value="1"/>
</dbReference>
<evidence type="ECO:0000313" key="4">
    <source>
        <dbReference type="Proteomes" id="UP000031516"/>
    </source>
</evidence>
<keyword evidence="4" id="KW-1185">Reference proteome</keyword>
<dbReference type="InterPro" id="IPR050275">
    <property type="entry name" value="PGM_Phosphatase"/>
</dbReference>
<evidence type="ECO:0000256" key="1">
    <source>
        <dbReference type="ARBA" id="ARBA00023152"/>
    </source>
</evidence>
<reference evidence="3 4" key="1">
    <citation type="submission" date="2014-03" db="EMBL/GenBank/DDBJ databases">
        <title>The genome of Kluyveromyces dobzhanskii.</title>
        <authorList>
            <person name="Nystedt B."/>
            <person name="Astrom S."/>
        </authorList>
    </citation>
    <scope>NUCLEOTIDE SEQUENCE [LARGE SCALE GENOMIC DNA]</scope>
    <source>
        <strain evidence="3 4">CBS 2104</strain>
    </source>
</reference>
<dbReference type="InterPro" id="IPR013078">
    <property type="entry name" value="His_Pase_superF_clade-1"/>
</dbReference>
<protein>
    <submittedName>
        <fullName evidence="3">WGS project CCBQ000000000 data, contig 00015</fullName>
    </submittedName>
</protein>
<dbReference type="InterPro" id="IPR001345">
    <property type="entry name" value="PG/BPGM_mutase_AS"/>
</dbReference>
<keyword evidence="1" id="KW-0324">Glycolysis</keyword>
<organism evidence="3 4">
    <name type="scientific">Kluyveromyces dobzhanskii CBS 2104</name>
    <dbReference type="NCBI Taxonomy" id="1427455"/>
    <lineage>
        <taxon>Eukaryota</taxon>
        <taxon>Fungi</taxon>
        <taxon>Dikarya</taxon>
        <taxon>Ascomycota</taxon>
        <taxon>Saccharomycotina</taxon>
        <taxon>Saccharomycetes</taxon>
        <taxon>Saccharomycetales</taxon>
        <taxon>Saccharomycetaceae</taxon>
        <taxon>Kluyveromyces</taxon>
    </lineage>
</organism>
<dbReference type="EMBL" id="CCBQ010000045">
    <property type="protein sequence ID" value="CDO95927.1"/>
    <property type="molecule type" value="Genomic_DNA"/>
</dbReference>
<name>A0A0A8LCE5_9SACH</name>
<dbReference type="OrthoDB" id="496981at2759"/>
<dbReference type="PROSITE" id="PS00175">
    <property type="entry name" value="PG_MUTASE"/>
    <property type="match status" value="1"/>
</dbReference>
<comment type="caution">
    <text evidence="3">The sequence shown here is derived from an EMBL/GenBank/DDBJ whole genome shotgun (WGS) entry which is preliminary data.</text>
</comment>
<keyword evidence="2" id="KW-0413">Isomerase</keyword>
<evidence type="ECO:0000313" key="3">
    <source>
        <dbReference type="EMBL" id="CDO95927.1"/>
    </source>
</evidence>
<dbReference type="InterPro" id="IPR029033">
    <property type="entry name" value="His_PPase_superfam"/>
</dbReference>
<dbReference type="SUPFAM" id="SSF53254">
    <property type="entry name" value="Phosphoglycerate mutase-like"/>
    <property type="match status" value="1"/>
</dbReference>